<comment type="caution">
    <text evidence="2">The sequence shown here is derived from an EMBL/GenBank/DDBJ whole genome shotgun (WGS) entry which is preliminary data.</text>
</comment>
<feature type="compositionally biased region" description="Polar residues" evidence="1">
    <location>
        <begin position="1"/>
        <end position="19"/>
    </location>
</feature>
<accession>A0AAE3FWQ6</accession>
<dbReference type="Proteomes" id="UP001203207">
    <property type="component" value="Unassembled WGS sequence"/>
</dbReference>
<dbReference type="AlphaFoldDB" id="A0AAE3FWQ6"/>
<dbReference type="RefSeq" id="WP_174652225.1">
    <property type="nucleotide sequence ID" value="NZ_JAKRVX010000002.1"/>
</dbReference>
<reference evidence="2" key="1">
    <citation type="journal article" date="2022" name="Syst. Appl. Microbiol.">
        <title>Natronocalculus amylovorans gen. nov., sp. nov., and Natranaeroarchaeum aerophilus sp. nov., dominant culturable amylolytic natronoarchaea from hypersaline soda lakes in southwestern Siberia.</title>
        <authorList>
            <person name="Sorokin D.Y."/>
            <person name="Elcheninov A.G."/>
            <person name="Khizhniak T.V."/>
            <person name="Koenen M."/>
            <person name="Bale N.J."/>
            <person name="Damste J.S.S."/>
            <person name="Kublanov I.V."/>
        </authorList>
    </citation>
    <scope>NUCLEOTIDE SEQUENCE</scope>
    <source>
        <strain evidence="2">AArc-St2</strain>
    </source>
</reference>
<sequence length="89" mass="9644">MSASPRSSFQKAVSKQTPAQAREDAINRLIESGATRELRTIVLASGLDARFRRQAIDGLGRANGTAALEMLAGDRSLHPVLRSRAKELQ</sequence>
<evidence type="ECO:0000256" key="1">
    <source>
        <dbReference type="SAM" id="MobiDB-lite"/>
    </source>
</evidence>
<protein>
    <submittedName>
        <fullName evidence="2">Uncharacterized protein</fullName>
    </submittedName>
</protein>
<reference evidence="2" key="2">
    <citation type="submission" date="2022-02" db="EMBL/GenBank/DDBJ databases">
        <authorList>
            <person name="Elcheninov A.G."/>
            <person name="Sorokin D.Y."/>
            <person name="Kublanov I.V."/>
        </authorList>
    </citation>
    <scope>NUCLEOTIDE SEQUENCE</scope>
    <source>
        <strain evidence="2">AArc-St2</strain>
    </source>
</reference>
<dbReference type="EMBL" id="JAKRVX010000002">
    <property type="protein sequence ID" value="MCL9816758.1"/>
    <property type="molecule type" value="Genomic_DNA"/>
</dbReference>
<feature type="region of interest" description="Disordered" evidence="1">
    <location>
        <begin position="1"/>
        <end position="22"/>
    </location>
</feature>
<name>A0AAE3FWQ6_9EURY</name>
<evidence type="ECO:0000313" key="3">
    <source>
        <dbReference type="Proteomes" id="UP001203207"/>
    </source>
</evidence>
<keyword evidence="3" id="KW-1185">Reference proteome</keyword>
<proteinExistence type="predicted"/>
<organism evidence="2 3">
    <name type="scientific">Natronocalculus amylovorans</name>
    <dbReference type="NCBI Taxonomy" id="2917812"/>
    <lineage>
        <taxon>Archaea</taxon>
        <taxon>Methanobacteriati</taxon>
        <taxon>Methanobacteriota</taxon>
        <taxon>Stenosarchaea group</taxon>
        <taxon>Halobacteria</taxon>
        <taxon>Halobacteriales</taxon>
        <taxon>Haloferacaceae</taxon>
        <taxon>Natronocalculus</taxon>
    </lineage>
</organism>
<gene>
    <name evidence="2" type="ORF">AArcSt2_07355</name>
</gene>
<evidence type="ECO:0000313" key="2">
    <source>
        <dbReference type="EMBL" id="MCL9816758.1"/>
    </source>
</evidence>